<dbReference type="EMBL" id="GGMR01005848">
    <property type="protein sequence ID" value="MBY18467.1"/>
    <property type="molecule type" value="Transcribed_RNA"/>
</dbReference>
<evidence type="ECO:0000256" key="9">
    <source>
        <dbReference type="ARBA" id="ARBA00023136"/>
    </source>
</evidence>
<protein>
    <recommendedName>
        <fullName evidence="10">Hexosyltransferase</fullName>
        <ecNumber evidence="10">2.4.1.-</ecNumber>
    </recommendedName>
</protein>
<dbReference type="AlphaFoldDB" id="A0A2S2NMW4"/>
<evidence type="ECO:0000256" key="8">
    <source>
        <dbReference type="ARBA" id="ARBA00023034"/>
    </source>
</evidence>
<evidence type="ECO:0000256" key="11">
    <source>
        <dbReference type="SAM" id="SignalP"/>
    </source>
</evidence>
<dbReference type="Gene3D" id="3.90.550.50">
    <property type="match status" value="1"/>
</dbReference>
<gene>
    <name evidence="12" type="primary">YI036</name>
    <name evidence="12" type="ORF">g.1625</name>
</gene>
<comment type="similarity">
    <text evidence="2 10">Belongs to the glycosyltransferase 31 family.</text>
</comment>
<keyword evidence="8 10" id="KW-0333">Golgi apparatus</keyword>
<dbReference type="EC" id="2.4.1.-" evidence="10"/>
<dbReference type="PANTHER" id="PTHR11214">
    <property type="entry name" value="BETA-1,3-N-ACETYLGLUCOSAMINYLTRANSFERASE"/>
    <property type="match status" value="1"/>
</dbReference>
<name>A0A2S2NMW4_SCHGA</name>
<keyword evidence="9" id="KW-0472">Membrane</keyword>
<dbReference type="InterPro" id="IPR002659">
    <property type="entry name" value="Glyco_trans_31"/>
</dbReference>
<evidence type="ECO:0000256" key="2">
    <source>
        <dbReference type="ARBA" id="ARBA00008661"/>
    </source>
</evidence>
<organism evidence="12">
    <name type="scientific">Schizaphis graminum</name>
    <name type="common">Green bug aphid</name>
    <dbReference type="NCBI Taxonomy" id="13262"/>
    <lineage>
        <taxon>Eukaryota</taxon>
        <taxon>Metazoa</taxon>
        <taxon>Ecdysozoa</taxon>
        <taxon>Arthropoda</taxon>
        <taxon>Hexapoda</taxon>
        <taxon>Insecta</taxon>
        <taxon>Pterygota</taxon>
        <taxon>Neoptera</taxon>
        <taxon>Paraneoptera</taxon>
        <taxon>Hemiptera</taxon>
        <taxon>Sternorrhyncha</taxon>
        <taxon>Aphidomorpha</taxon>
        <taxon>Aphidoidea</taxon>
        <taxon>Aphididae</taxon>
        <taxon>Aphidini</taxon>
        <taxon>Schizaphis</taxon>
    </lineage>
</organism>
<evidence type="ECO:0000256" key="7">
    <source>
        <dbReference type="ARBA" id="ARBA00022989"/>
    </source>
</evidence>
<dbReference type="GO" id="GO:0006493">
    <property type="term" value="P:protein O-linked glycosylation"/>
    <property type="evidence" value="ECO:0007669"/>
    <property type="project" value="TreeGrafter"/>
</dbReference>
<sequence length="342" mass="39761">MYIIPMFSILIFCFYLCHQCYSAENKHHHTNDSDIHAIKSHWLIEDNQIMNESFKSLSELKNLHHYMNTFGKDICHGWDNNKEVKSSLLILVDSNTKHEFQRKIARATWLRNFHGSQSRVHVVFFVGKPHSLNTAEHLLMENRKHGDIVWTHVPEKSDYIRSLKMVSGLNWVVKKCKNAKFVLKVDDKTIVNMPALLRFIDKQNNPKNTIWGFKHSISPIKTNKKYIDYTCEHAYLMTHDAAENLYSGALENIPYLSDENQFLTGVVATNQDVNVIHDKHFKAATLSSLLPNNSSAVEKCDYLKNHFIFLKPENRDEWSHILSSFKICKSNLSKNAKHHKSV</sequence>
<feature type="signal peptide" evidence="11">
    <location>
        <begin position="1"/>
        <end position="22"/>
    </location>
</feature>
<evidence type="ECO:0000256" key="10">
    <source>
        <dbReference type="RuleBase" id="RU363063"/>
    </source>
</evidence>
<feature type="chain" id="PRO_5015682583" description="Hexosyltransferase" evidence="11">
    <location>
        <begin position="23"/>
        <end position="342"/>
    </location>
</feature>
<keyword evidence="6" id="KW-0735">Signal-anchor</keyword>
<keyword evidence="5" id="KW-0812">Transmembrane</keyword>
<reference evidence="12" key="1">
    <citation type="submission" date="2018-04" db="EMBL/GenBank/DDBJ databases">
        <title>Transcriptome of Schizaphis graminum biotype I.</title>
        <authorList>
            <person name="Scully E.D."/>
            <person name="Geib S.M."/>
            <person name="Palmer N.A."/>
            <person name="Koch K."/>
            <person name="Bradshaw J."/>
            <person name="Heng-Moss T."/>
            <person name="Sarath G."/>
        </authorList>
    </citation>
    <scope>NUCLEOTIDE SEQUENCE</scope>
</reference>
<keyword evidence="3 10" id="KW-0328">Glycosyltransferase</keyword>
<evidence type="ECO:0000256" key="3">
    <source>
        <dbReference type="ARBA" id="ARBA00022676"/>
    </source>
</evidence>
<dbReference type="GO" id="GO:0000139">
    <property type="term" value="C:Golgi membrane"/>
    <property type="evidence" value="ECO:0007669"/>
    <property type="project" value="UniProtKB-SubCell"/>
</dbReference>
<dbReference type="GO" id="GO:0016758">
    <property type="term" value="F:hexosyltransferase activity"/>
    <property type="evidence" value="ECO:0007669"/>
    <property type="project" value="InterPro"/>
</dbReference>
<keyword evidence="11" id="KW-0732">Signal</keyword>
<evidence type="ECO:0000313" key="12">
    <source>
        <dbReference type="EMBL" id="MBY18467.1"/>
    </source>
</evidence>
<evidence type="ECO:0000256" key="4">
    <source>
        <dbReference type="ARBA" id="ARBA00022679"/>
    </source>
</evidence>
<evidence type="ECO:0000256" key="6">
    <source>
        <dbReference type="ARBA" id="ARBA00022968"/>
    </source>
</evidence>
<dbReference type="Pfam" id="PF01762">
    <property type="entry name" value="Galactosyl_T"/>
    <property type="match status" value="1"/>
</dbReference>
<evidence type="ECO:0000256" key="5">
    <source>
        <dbReference type="ARBA" id="ARBA00022692"/>
    </source>
</evidence>
<proteinExistence type="inferred from homology"/>
<keyword evidence="4 12" id="KW-0808">Transferase</keyword>
<dbReference type="PANTHER" id="PTHR11214:SF3">
    <property type="entry name" value="BETA-1,3-GALACTOSYLTRANSFERASE 6"/>
    <property type="match status" value="1"/>
</dbReference>
<comment type="subcellular location">
    <subcellularLocation>
        <location evidence="1 10">Golgi apparatus membrane</location>
        <topology evidence="1 10">Single-pass type II membrane protein</topology>
    </subcellularLocation>
</comment>
<evidence type="ECO:0000256" key="1">
    <source>
        <dbReference type="ARBA" id="ARBA00004323"/>
    </source>
</evidence>
<accession>A0A2S2NMW4</accession>
<keyword evidence="7" id="KW-1133">Transmembrane helix</keyword>